<name>X1AL16_9ZZZZ</name>
<feature type="non-terminal residue" evidence="1">
    <location>
        <position position="119"/>
    </location>
</feature>
<protein>
    <submittedName>
        <fullName evidence="1">Uncharacterized protein</fullName>
    </submittedName>
</protein>
<sequence>MKKILPLILILFVAPCFGESYLCVTEKATGFKASKNYEQVNFKADDKYIFRSPVETDKVFGVSITDFDDVKFVINKLGESHVLSWCKEELWHKNKSEIINVLADHYYCPSSYTFEFNTS</sequence>
<proteinExistence type="predicted"/>
<evidence type="ECO:0000313" key="1">
    <source>
        <dbReference type="EMBL" id="GAG83174.1"/>
    </source>
</evidence>
<gene>
    <name evidence="1" type="ORF">S01H4_36004</name>
</gene>
<reference evidence="1" key="1">
    <citation type="journal article" date="2014" name="Front. Microbiol.">
        <title>High frequency of phylogenetically diverse reductive dehalogenase-homologous genes in deep subseafloor sedimentary metagenomes.</title>
        <authorList>
            <person name="Kawai M."/>
            <person name="Futagami T."/>
            <person name="Toyoda A."/>
            <person name="Takaki Y."/>
            <person name="Nishi S."/>
            <person name="Hori S."/>
            <person name="Arai W."/>
            <person name="Tsubouchi T."/>
            <person name="Morono Y."/>
            <person name="Uchiyama I."/>
            <person name="Ito T."/>
            <person name="Fujiyama A."/>
            <person name="Inagaki F."/>
            <person name="Takami H."/>
        </authorList>
    </citation>
    <scope>NUCLEOTIDE SEQUENCE</scope>
    <source>
        <strain evidence="1">Expedition CK06-06</strain>
    </source>
</reference>
<dbReference type="AlphaFoldDB" id="X1AL16"/>
<accession>X1AL16</accession>
<dbReference type="EMBL" id="BART01019202">
    <property type="protein sequence ID" value="GAG83174.1"/>
    <property type="molecule type" value="Genomic_DNA"/>
</dbReference>
<organism evidence="1">
    <name type="scientific">marine sediment metagenome</name>
    <dbReference type="NCBI Taxonomy" id="412755"/>
    <lineage>
        <taxon>unclassified sequences</taxon>
        <taxon>metagenomes</taxon>
        <taxon>ecological metagenomes</taxon>
    </lineage>
</organism>
<comment type="caution">
    <text evidence="1">The sequence shown here is derived from an EMBL/GenBank/DDBJ whole genome shotgun (WGS) entry which is preliminary data.</text>
</comment>